<dbReference type="OrthoDB" id="5410802at2759"/>
<organism evidence="1 2">
    <name type="scientific">Endocarpon pusillum (strain Z07020 / HMAS-L-300199)</name>
    <name type="common">Lichen-forming fungus</name>
    <dbReference type="NCBI Taxonomy" id="1263415"/>
    <lineage>
        <taxon>Eukaryota</taxon>
        <taxon>Fungi</taxon>
        <taxon>Dikarya</taxon>
        <taxon>Ascomycota</taxon>
        <taxon>Pezizomycotina</taxon>
        <taxon>Eurotiomycetes</taxon>
        <taxon>Chaetothyriomycetidae</taxon>
        <taxon>Verrucariales</taxon>
        <taxon>Verrucariaceae</taxon>
        <taxon>Endocarpon</taxon>
    </lineage>
</organism>
<name>U1HQ83_ENDPU</name>
<accession>U1HQ83</accession>
<dbReference type="EMBL" id="KE721230">
    <property type="protein sequence ID" value="ERF71224.1"/>
    <property type="molecule type" value="Genomic_DNA"/>
</dbReference>
<dbReference type="AlphaFoldDB" id="U1HQ83"/>
<dbReference type="RefSeq" id="XP_007803112.1">
    <property type="nucleotide sequence ID" value="XM_007804921.1"/>
</dbReference>
<sequence length="164" mass="18307">MACLRCTERQMQLWDGLTGLFRDDDETVIITSMHELAAAYVICVGAKLHREGYTPYTSRIPNKREASASELIIGFRENIEHVGKGVETRLQTTAKSSDPLPSWVAETIRATEQDTRTQPWRLAFRDQANCRFDDGKDLVKVEKSVGGTLDPSCPFRTQGSSLAA</sequence>
<keyword evidence="2" id="KW-1185">Reference proteome</keyword>
<proteinExistence type="predicted"/>
<reference evidence="2" key="1">
    <citation type="journal article" date="2014" name="BMC Genomics">
        <title>Genome characteristics reveal the impact of lichenization on lichen-forming fungus Endocarpon pusillum Hedwig (Verrucariales, Ascomycota).</title>
        <authorList>
            <person name="Wang Y.-Y."/>
            <person name="Liu B."/>
            <person name="Zhang X.-Y."/>
            <person name="Zhou Q.-M."/>
            <person name="Zhang T."/>
            <person name="Li H."/>
            <person name="Yu Y.-F."/>
            <person name="Zhang X.-L."/>
            <person name="Hao X.-Y."/>
            <person name="Wang M."/>
            <person name="Wang L."/>
            <person name="Wei J.-C."/>
        </authorList>
    </citation>
    <scope>NUCLEOTIDE SEQUENCE [LARGE SCALE GENOMIC DNA]</scope>
    <source>
        <strain evidence="2">Z07020 / HMAS-L-300199</strain>
    </source>
</reference>
<evidence type="ECO:0000313" key="2">
    <source>
        <dbReference type="Proteomes" id="UP000019373"/>
    </source>
</evidence>
<dbReference type="Proteomes" id="UP000019373">
    <property type="component" value="Unassembled WGS sequence"/>
</dbReference>
<gene>
    <name evidence="1" type="ORF">EPUS_08142</name>
</gene>
<protein>
    <submittedName>
        <fullName evidence="1">Uncharacterized protein</fullName>
    </submittedName>
</protein>
<evidence type="ECO:0000313" key="1">
    <source>
        <dbReference type="EMBL" id="ERF71224.1"/>
    </source>
</evidence>
<dbReference type="HOGENOM" id="CLU_1618996_0_0_1"/>
<dbReference type="GeneID" id="19242993"/>